<dbReference type="SUPFAM" id="SSF56235">
    <property type="entry name" value="N-terminal nucleophile aminohydrolases (Ntn hydrolases)"/>
    <property type="match status" value="1"/>
</dbReference>
<evidence type="ECO:0000313" key="5">
    <source>
        <dbReference type="Proteomes" id="UP001054902"/>
    </source>
</evidence>
<evidence type="ECO:0000256" key="2">
    <source>
        <dbReference type="SAM" id="SignalP"/>
    </source>
</evidence>
<sequence length="325" mass="36282">MKATILLLYSLLATCFCSTFAAHARKRPTVVVPQRSNPYDKQITTFDPQGQLLQLQYAQEAANKGSSAIFINFGDVIIAVLQNDLHSFYNQKTKMRNKSLYRIHDGMFAKMTGLQGDSRLLFQYLLQNSLQLSWSEGQAFESDEQGLIRQVPTLRVEQLANVCADVQHSLTTRPGARALAVDAVLFGIDGVRKGKDGQICNQLGLYKCHLSGVVDECNFCLVGSIMKDKALSQSCLEELDTIYKEKKYSLSDSMKRMASFIYKHQMNSVTSHGGDTTNETRARTGVDIYCLKVNPMCRGGIEIKSATCVSRDNIDEVVQLFEDSQ</sequence>
<feature type="chain" id="PRO_5042188343" description="Proteasome alpha-type subunits domain-containing protein" evidence="2">
    <location>
        <begin position="22"/>
        <end position="325"/>
    </location>
</feature>
<feature type="domain" description="Proteasome alpha-type subunits" evidence="3">
    <location>
        <begin position="39"/>
        <end position="61"/>
    </location>
</feature>
<evidence type="ECO:0000259" key="3">
    <source>
        <dbReference type="SMART" id="SM00948"/>
    </source>
</evidence>
<reference evidence="4 5" key="1">
    <citation type="journal article" date="2021" name="Sci. Rep.">
        <title>The genome of the diatom Chaetoceros tenuissimus carries an ancient integrated fragment of an extant virus.</title>
        <authorList>
            <person name="Hongo Y."/>
            <person name="Kimura K."/>
            <person name="Takaki Y."/>
            <person name="Yoshida Y."/>
            <person name="Baba S."/>
            <person name="Kobayashi G."/>
            <person name="Nagasaki K."/>
            <person name="Hano T."/>
            <person name="Tomaru Y."/>
        </authorList>
    </citation>
    <scope>NUCLEOTIDE SEQUENCE [LARGE SCALE GENOMIC DNA]</scope>
    <source>
        <strain evidence="4 5">NIES-3715</strain>
    </source>
</reference>
<dbReference type="AlphaFoldDB" id="A0AAD3H9U5"/>
<dbReference type="Pfam" id="PF10584">
    <property type="entry name" value="Proteasome_A_N"/>
    <property type="match status" value="1"/>
</dbReference>
<dbReference type="EMBL" id="BLLK01000051">
    <property type="protein sequence ID" value="GFH55952.1"/>
    <property type="molecule type" value="Genomic_DNA"/>
</dbReference>
<dbReference type="SMART" id="SM00948">
    <property type="entry name" value="Proteasome_A_N"/>
    <property type="match status" value="1"/>
</dbReference>
<dbReference type="InterPro" id="IPR029055">
    <property type="entry name" value="Ntn_hydrolases_N"/>
</dbReference>
<keyword evidence="1" id="KW-0647">Proteasome</keyword>
<dbReference type="GO" id="GO:0019773">
    <property type="term" value="C:proteasome core complex, alpha-subunit complex"/>
    <property type="evidence" value="ECO:0007669"/>
    <property type="project" value="InterPro"/>
</dbReference>
<name>A0AAD3H9U5_9STRA</name>
<proteinExistence type="predicted"/>
<evidence type="ECO:0000313" key="4">
    <source>
        <dbReference type="EMBL" id="GFH55952.1"/>
    </source>
</evidence>
<feature type="signal peptide" evidence="2">
    <location>
        <begin position="1"/>
        <end position="21"/>
    </location>
</feature>
<keyword evidence="5" id="KW-1185">Reference proteome</keyword>
<accession>A0AAD3H9U5</accession>
<protein>
    <recommendedName>
        <fullName evidence="3">Proteasome alpha-type subunits domain-containing protein</fullName>
    </recommendedName>
</protein>
<organism evidence="4 5">
    <name type="scientific">Chaetoceros tenuissimus</name>
    <dbReference type="NCBI Taxonomy" id="426638"/>
    <lineage>
        <taxon>Eukaryota</taxon>
        <taxon>Sar</taxon>
        <taxon>Stramenopiles</taxon>
        <taxon>Ochrophyta</taxon>
        <taxon>Bacillariophyta</taxon>
        <taxon>Coscinodiscophyceae</taxon>
        <taxon>Chaetocerotophycidae</taxon>
        <taxon>Chaetocerotales</taxon>
        <taxon>Chaetocerotaceae</taxon>
        <taxon>Chaetoceros</taxon>
    </lineage>
</organism>
<comment type="caution">
    <text evidence="4">The sequence shown here is derived from an EMBL/GenBank/DDBJ whole genome shotgun (WGS) entry which is preliminary data.</text>
</comment>
<dbReference type="Proteomes" id="UP001054902">
    <property type="component" value="Unassembled WGS sequence"/>
</dbReference>
<dbReference type="InterPro" id="IPR000426">
    <property type="entry name" value="Proteasome_asu_N"/>
</dbReference>
<dbReference type="PANTHER" id="PTHR11599">
    <property type="entry name" value="PROTEASOME SUBUNIT ALPHA/BETA"/>
    <property type="match status" value="1"/>
</dbReference>
<dbReference type="InterPro" id="IPR050115">
    <property type="entry name" value="Proteasome_alpha"/>
</dbReference>
<keyword evidence="2" id="KW-0732">Signal</keyword>
<dbReference type="Gene3D" id="3.60.20.10">
    <property type="entry name" value="Glutamine Phosphoribosylpyrophosphate, subunit 1, domain 1"/>
    <property type="match status" value="1"/>
</dbReference>
<dbReference type="GO" id="GO:0006511">
    <property type="term" value="P:ubiquitin-dependent protein catabolic process"/>
    <property type="evidence" value="ECO:0007669"/>
    <property type="project" value="InterPro"/>
</dbReference>
<gene>
    <name evidence="4" type="ORF">CTEN210_12428</name>
</gene>
<evidence type="ECO:0000256" key="1">
    <source>
        <dbReference type="ARBA" id="ARBA00022942"/>
    </source>
</evidence>